<evidence type="ECO:0000256" key="1">
    <source>
        <dbReference type="SAM" id="MobiDB-lite"/>
    </source>
</evidence>
<dbReference type="NCBIfam" id="TIGR01644">
    <property type="entry name" value="phage_P2_V"/>
    <property type="match status" value="1"/>
</dbReference>
<dbReference type="Pfam" id="PF06890">
    <property type="entry name" value="Phage_Mu_Gp45"/>
    <property type="match status" value="1"/>
</dbReference>
<dbReference type="RefSeq" id="WP_132477991.1">
    <property type="nucleotide sequence ID" value="NZ_JBHRVM010000001.1"/>
</dbReference>
<feature type="region of interest" description="Disordered" evidence="1">
    <location>
        <begin position="159"/>
        <end position="184"/>
    </location>
</feature>
<sequence>MIARLKNMLVRGVVSLVDPARLMQVLQLRMTAGETKDGVEHFEPYGYTAHPLRGAEHLTAFMNGDRSHAVVLCVADRRHRVRGLKPGEVCLYTDEGDEIRFQRGRVIGVTAGSRLDVTAPEVVVRASVKVTLDTPLVHATKDIKADGHISDALGSMQGMRDRFNGHDHPGDSGGTTGKTNQRME</sequence>
<organism evidence="4 5">
    <name type="scientific">Paracandidimonas soli</name>
    <dbReference type="NCBI Taxonomy" id="1917182"/>
    <lineage>
        <taxon>Bacteria</taxon>
        <taxon>Pseudomonadati</taxon>
        <taxon>Pseudomonadota</taxon>
        <taxon>Betaproteobacteria</taxon>
        <taxon>Burkholderiales</taxon>
        <taxon>Alcaligenaceae</taxon>
        <taxon>Paracandidimonas</taxon>
    </lineage>
</organism>
<dbReference type="PIRSF" id="PIRSF012337">
    <property type="entry name" value="gp45"/>
    <property type="match status" value="1"/>
</dbReference>
<dbReference type="InterPro" id="IPR014462">
    <property type="entry name" value="Phage_Mu_Gp45"/>
</dbReference>
<dbReference type="InterPro" id="IPR040629">
    <property type="entry name" value="Phage_spike"/>
</dbReference>
<dbReference type="Proteomes" id="UP000294692">
    <property type="component" value="Unassembled WGS sequence"/>
</dbReference>
<accession>A0A4R3UTE7</accession>
<dbReference type="Pfam" id="PF18715">
    <property type="entry name" value="Phage_spike"/>
    <property type="match status" value="1"/>
</dbReference>
<reference evidence="4 5" key="1">
    <citation type="submission" date="2019-03" db="EMBL/GenBank/DDBJ databases">
        <title>Genomic Encyclopedia of Type Strains, Phase IV (KMG-IV): sequencing the most valuable type-strain genomes for metagenomic binning, comparative biology and taxonomic classification.</title>
        <authorList>
            <person name="Goeker M."/>
        </authorList>
    </citation>
    <scope>NUCLEOTIDE SEQUENCE [LARGE SCALE GENOMIC DNA]</scope>
    <source>
        <strain evidence="4 5">DSM 100048</strain>
    </source>
</reference>
<dbReference type="InterPro" id="IPR013046">
    <property type="entry name" value="GpV/Gp45"/>
</dbReference>
<dbReference type="InterPro" id="IPR053861">
    <property type="entry name" value="Phage_Mu_Gp45_N"/>
</dbReference>
<gene>
    <name evidence="4" type="ORF">EV686_110121</name>
</gene>
<name>A0A4R3UTE7_9BURK</name>
<feature type="domain" description="Phage spike trimer" evidence="3">
    <location>
        <begin position="118"/>
        <end position="158"/>
    </location>
</feature>
<proteinExistence type="predicted"/>
<feature type="compositionally biased region" description="Basic and acidic residues" evidence="1">
    <location>
        <begin position="159"/>
        <end position="170"/>
    </location>
</feature>
<evidence type="ECO:0000259" key="3">
    <source>
        <dbReference type="Pfam" id="PF18715"/>
    </source>
</evidence>
<protein>
    <submittedName>
        <fullName evidence="4">Phage baseplate assembly protein V</fullName>
    </submittedName>
</protein>
<comment type="caution">
    <text evidence="4">The sequence shown here is derived from an EMBL/GenBank/DDBJ whole genome shotgun (WGS) entry which is preliminary data.</text>
</comment>
<dbReference type="OrthoDB" id="9802994at2"/>
<evidence type="ECO:0000313" key="4">
    <source>
        <dbReference type="EMBL" id="TCU93953.1"/>
    </source>
</evidence>
<feature type="domain" description="Bacteriophage Mu Gp45 N-terminal" evidence="2">
    <location>
        <begin position="11"/>
        <end position="78"/>
    </location>
</feature>
<dbReference type="EMBL" id="SMBX01000010">
    <property type="protein sequence ID" value="TCU93953.1"/>
    <property type="molecule type" value="Genomic_DNA"/>
</dbReference>
<dbReference type="AlphaFoldDB" id="A0A4R3UTE7"/>
<keyword evidence="5" id="KW-1185">Reference proteome</keyword>
<evidence type="ECO:0000259" key="2">
    <source>
        <dbReference type="Pfam" id="PF06890"/>
    </source>
</evidence>
<evidence type="ECO:0000313" key="5">
    <source>
        <dbReference type="Proteomes" id="UP000294692"/>
    </source>
</evidence>